<dbReference type="EMBL" id="JROU02002205">
    <property type="protein sequence ID" value="OEH73906.1"/>
    <property type="molecule type" value="Genomic_DNA"/>
</dbReference>
<feature type="compositionally biased region" description="Polar residues" evidence="1">
    <location>
        <begin position="121"/>
        <end position="135"/>
    </location>
</feature>
<keyword evidence="3" id="KW-1185">Reference proteome</keyword>
<organism evidence="2 3">
    <name type="scientific">Cyclospora cayetanensis</name>
    <dbReference type="NCBI Taxonomy" id="88456"/>
    <lineage>
        <taxon>Eukaryota</taxon>
        <taxon>Sar</taxon>
        <taxon>Alveolata</taxon>
        <taxon>Apicomplexa</taxon>
        <taxon>Conoidasida</taxon>
        <taxon>Coccidia</taxon>
        <taxon>Eucoccidiorida</taxon>
        <taxon>Eimeriorina</taxon>
        <taxon>Eimeriidae</taxon>
        <taxon>Cyclospora</taxon>
    </lineage>
</organism>
<feature type="region of interest" description="Disordered" evidence="1">
    <location>
        <begin position="88"/>
        <end position="142"/>
    </location>
</feature>
<feature type="compositionally biased region" description="Low complexity" evidence="1">
    <location>
        <begin position="235"/>
        <end position="251"/>
    </location>
</feature>
<dbReference type="Proteomes" id="UP000095192">
    <property type="component" value="Unassembled WGS sequence"/>
</dbReference>
<evidence type="ECO:0000256" key="1">
    <source>
        <dbReference type="SAM" id="MobiDB-lite"/>
    </source>
</evidence>
<reference evidence="2 3" key="1">
    <citation type="journal article" date="2016" name="BMC Genomics">
        <title>Comparative genomics reveals Cyclospora cayetanensis possesses coccidia-like metabolism and invasion components but unique surface antigens.</title>
        <authorList>
            <person name="Liu S."/>
            <person name="Wang L."/>
            <person name="Zheng H."/>
            <person name="Xu Z."/>
            <person name="Roellig D.M."/>
            <person name="Li N."/>
            <person name="Frace M.A."/>
            <person name="Tang K."/>
            <person name="Arrowood M.J."/>
            <person name="Moss D.M."/>
            <person name="Zhang L."/>
            <person name="Feng Y."/>
            <person name="Xiao L."/>
        </authorList>
    </citation>
    <scope>NUCLEOTIDE SEQUENCE [LARGE SCALE GENOMIC DNA]</scope>
    <source>
        <strain evidence="2 3">CHN_HEN01</strain>
    </source>
</reference>
<evidence type="ECO:0000313" key="3">
    <source>
        <dbReference type="Proteomes" id="UP000095192"/>
    </source>
</evidence>
<sequence>MRLPPDGIGGAAGLWGPHDLPMRSSKAAGAPLILLSPPPFAVWGPPSAPTCEGPYPGRRRSCLDAEFPGRLPINPPPEILKNTLSSTALQGQEAPSDGQPRLRSSNCHSLRGTFERDRWTKASSEQKASHGSSASREGYNGGGKNGLSFLRFPDGCPPCWEGGHTRLPTTTQGAPPPCADIGQYLFSLALRLRTECRHGRHPRESILLSKKGPPTSTPPGSRRRLARGLPLGWGQSQHRQQSSQEQQQSEP</sequence>
<dbReference type="AlphaFoldDB" id="A0A1D3CRT1"/>
<dbReference type="VEuPathDB" id="ToxoDB:cyc_03504"/>
<proteinExistence type="predicted"/>
<protein>
    <submittedName>
        <fullName evidence="2">Uncharacterized protein</fullName>
    </submittedName>
</protein>
<feature type="compositionally biased region" description="Low complexity" evidence="1">
    <location>
        <begin position="209"/>
        <end position="220"/>
    </location>
</feature>
<feature type="region of interest" description="Disordered" evidence="1">
    <location>
        <begin position="200"/>
        <end position="251"/>
    </location>
</feature>
<gene>
    <name evidence="2" type="ORF">cyc_03504</name>
</gene>
<evidence type="ECO:0000313" key="2">
    <source>
        <dbReference type="EMBL" id="OEH73906.1"/>
    </source>
</evidence>
<dbReference type="InParanoid" id="A0A1D3CRT1"/>
<comment type="caution">
    <text evidence="2">The sequence shown here is derived from an EMBL/GenBank/DDBJ whole genome shotgun (WGS) entry which is preliminary data.</text>
</comment>
<name>A0A1D3CRT1_9EIME</name>
<accession>A0A1D3CRT1</accession>